<feature type="compositionally biased region" description="Polar residues" evidence="1">
    <location>
        <begin position="57"/>
        <end position="66"/>
    </location>
</feature>
<sequence length="99" mass="10940">MVQDGPRGIQALLQPPDDPIPTDEVESYGIDWAVNDDPTLMTHLLESNPQDWDDQNPFGTPSTPSHLSHVPCDPPNCPFTNQEVELLGQLLHQNVDLSS</sequence>
<dbReference type="EMBL" id="ML170352">
    <property type="protein sequence ID" value="TDL14340.1"/>
    <property type="molecule type" value="Genomic_DNA"/>
</dbReference>
<proteinExistence type="predicted"/>
<feature type="region of interest" description="Disordered" evidence="1">
    <location>
        <begin position="47"/>
        <end position="72"/>
    </location>
</feature>
<dbReference type="AlphaFoldDB" id="A0A4Y7PIU8"/>
<gene>
    <name evidence="2" type="ORF">BD410DRAFT_734244</name>
</gene>
<feature type="region of interest" description="Disordered" evidence="1">
    <location>
        <begin position="1"/>
        <end position="23"/>
    </location>
</feature>
<protein>
    <submittedName>
        <fullName evidence="2">Uncharacterized protein</fullName>
    </submittedName>
</protein>
<name>A0A4Y7PIU8_9AGAM</name>
<dbReference type="STRING" id="50990.A0A4Y7PIU8"/>
<evidence type="ECO:0000313" key="3">
    <source>
        <dbReference type="Proteomes" id="UP000294933"/>
    </source>
</evidence>
<dbReference type="OrthoDB" id="3353107at2759"/>
<evidence type="ECO:0000313" key="2">
    <source>
        <dbReference type="EMBL" id="TDL14340.1"/>
    </source>
</evidence>
<reference evidence="2 3" key="1">
    <citation type="submission" date="2018-06" db="EMBL/GenBank/DDBJ databases">
        <title>A transcriptomic atlas of mushroom development highlights an independent origin of complex multicellularity.</title>
        <authorList>
            <consortium name="DOE Joint Genome Institute"/>
            <person name="Krizsan K."/>
            <person name="Almasi E."/>
            <person name="Merenyi Z."/>
            <person name="Sahu N."/>
            <person name="Viragh M."/>
            <person name="Koszo T."/>
            <person name="Mondo S."/>
            <person name="Kiss B."/>
            <person name="Balint B."/>
            <person name="Kues U."/>
            <person name="Barry K."/>
            <person name="Hegedus J.C."/>
            <person name="Henrissat B."/>
            <person name="Johnson J."/>
            <person name="Lipzen A."/>
            <person name="Ohm R."/>
            <person name="Nagy I."/>
            <person name="Pangilinan J."/>
            <person name="Yan J."/>
            <person name="Xiong Y."/>
            <person name="Grigoriev I.V."/>
            <person name="Hibbett D.S."/>
            <person name="Nagy L.G."/>
        </authorList>
    </citation>
    <scope>NUCLEOTIDE SEQUENCE [LARGE SCALE GENOMIC DNA]</scope>
    <source>
        <strain evidence="2 3">SZMC22713</strain>
    </source>
</reference>
<organism evidence="2 3">
    <name type="scientific">Rickenella mellea</name>
    <dbReference type="NCBI Taxonomy" id="50990"/>
    <lineage>
        <taxon>Eukaryota</taxon>
        <taxon>Fungi</taxon>
        <taxon>Dikarya</taxon>
        <taxon>Basidiomycota</taxon>
        <taxon>Agaricomycotina</taxon>
        <taxon>Agaricomycetes</taxon>
        <taxon>Hymenochaetales</taxon>
        <taxon>Rickenellaceae</taxon>
        <taxon>Rickenella</taxon>
    </lineage>
</organism>
<accession>A0A4Y7PIU8</accession>
<keyword evidence="3" id="KW-1185">Reference proteome</keyword>
<dbReference type="Proteomes" id="UP000294933">
    <property type="component" value="Unassembled WGS sequence"/>
</dbReference>
<evidence type="ECO:0000256" key="1">
    <source>
        <dbReference type="SAM" id="MobiDB-lite"/>
    </source>
</evidence>
<dbReference type="VEuPathDB" id="FungiDB:BD410DRAFT_734244"/>